<evidence type="ECO:0000313" key="2">
    <source>
        <dbReference type="Proteomes" id="UP000085678"/>
    </source>
</evidence>
<dbReference type="InParanoid" id="A0A2R2MLU9"/>
<dbReference type="AlphaFoldDB" id="A0A2R2MLU9"/>
<feature type="compositionally biased region" description="Low complexity" evidence="1">
    <location>
        <begin position="641"/>
        <end position="655"/>
    </location>
</feature>
<feature type="compositionally biased region" description="Low complexity" evidence="1">
    <location>
        <begin position="621"/>
        <end position="632"/>
    </location>
</feature>
<name>A0A2R2MLU9_LINAN</name>
<dbReference type="Proteomes" id="UP000085678">
    <property type="component" value="Unplaced"/>
</dbReference>
<feature type="compositionally biased region" description="Polar residues" evidence="1">
    <location>
        <begin position="594"/>
        <end position="608"/>
    </location>
</feature>
<feature type="non-terminal residue" evidence="3">
    <location>
        <position position="1048"/>
    </location>
</feature>
<dbReference type="RefSeq" id="XP_023931174.1">
    <property type="nucleotide sequence ID" value="XM_024075406.1"/>
</dbReference>
<feature type="region of interest" description="Disordered" evidence="1">
    <location>
        <begin position="571"/>
        <end position="657"/>
    </location>
</feature>
<dbReference type="InterPro" id="IPR016024">
    <property type="entry name" value="ARM-type_fold"/>
</dbReference>
<gene>
    <name evidence="3" type="primary">LOC112041774</name>
</gene>
<feature type="non-terminal residue" evidence="3">
    <location>
        <position position="1"/>
    </location>
</feature>
<sequence length="1048" mass="116016">TVITPGLAFHLFGLGPDCCSVSQCDSSEQEAIYMYHINPQSLDTAGINQEVLIGNRSEDLQPLRENLLMVYIPKNPQQVNMYDPCGPKDGKTLTRLAMSLSTAQKASNEKILRQPLQVKPIKGQSSVFPLMHRGIEITVDEIGGVGVFLFLFAKVVENSTEQEQASALRLLFSLLRHSKKHAQDFKEMSGYSLLAKVMSTDKFINSFQVLKVLLDACLSESVIHFNTVTKAYSFIPYAKAIIQDVSIVREILLAWKVWDKGNVEVWHLCFVALEELIKEQHPYREFNRQQLHCAKTVDKLLVTCQERIQEACPSLPLPICSSMVKIIGHMMGSPPDINIVVTVCDFLLIAHPAASTFINHTADSFWFTHHWASGKKEKKKEKQSLSSTPSKGRSPSRTWHRSVEDVVETDQRNLTADVIAGERRLSVSLPSSPNTVKRQLSFKDSNFQFVASENSDSDILLSSAESRSRSQTYPPLAGCLDQKELTHALTTISTDTNEDNIEDKEALNDVENEEVFPPPQVEENDNSEDIFSKARNSAHTRINVHSTTMDSDACVISLGSASEDQIEHRDTFRGGDQEGPEISARIPSKDHSTPESYMTAVSGSSVNTKIADDTSPVISPGTGEVTEGGATAQSKPKELQNDSSNLLSDVSNSQSEDWELYPDPTSMNSVQVSLENANKDGIDEVDEGEKGLVVVCSGLLQLLQGVVINLCDVASKRILGMVLRPEVLLVLAHHNSPEIRTAVVQLLDVYFHRATDEQCENFLKIQGFHLLGSQLHQHQATRSLVEACLAMVFGKLHSMIDDIDPNQLSDLRPLQQSAITPVLALMEKTVYDTSLCHNAICLLIQLFETAPQMTQVMLENGLVEVLGNMVAAINKNEPRISDIIGEDEQQIVVEDIQHFAAMIAVKTFSTSGVSCYQQFDDMMTMFSILEMKEEERYGLQSRAVENVRSIQCSCFQAVLEFVETKCTIEDRGVVANLPLPYIKSASSLNDQSPLALPVVTSRRKTEGAVSLVPVSEREVTLEVSEESPESGAEDVVDTVFNLNASRTE</sequence>
<accession>A0A2R2MLU9</accession>
<dbReference type="InterPro" id="IPR050865">
    <property type="entry name" value="BEACH_Domain"/>
</dbReference>
<dbReference type="SUPFAM" id="SSF48371">
    <property type="entry name" value="ARM repeat"/>
    <property type="match status" value="1"/>
</dbReference>
<evidence type="ECO:0000313" key="3">
    <source>
        <dbReference type="RefSeq" id="XP_023931174.1"/>
    </source>
</evidence>
<reference evidence="3" key="1">
    <citation type="submission" date="2025-08" db="UniProtKB">
        <authorList>
            <consortium name="RefSeq"/>
        </authorList>
    </citation>
    <scope>IDENTIFICATION</scope>
    <source>
        <tissue evidence="3">Gonads</tissue>
    </source>
</reference>
<keyword evidence="2" id="KW-1185">Reference proteome</keyword>
<dbReference type="OrthoDB" id="26681at2759"/>
<proteinExistence type="predicted"/>
<evidence type="ECO:0000256" key="1">
    <source>
        <dbReference type="SAM" id="MobiDB-lite"/>
    </source>
</evidence>
<protein>
    <submittedName>
        <fullName evidence="3">Lysosomal-trafficking regulator-like</fullName>
    </submittedName>
</protein>
<feature type="compositionally biased region" description="Polar residues" evidence="1">
    <location>
        <begin position="384"/>
        <end position="397"/>
    </location>
</feature>
<dbReference type="GeneID" id="112041774"/>
<dbReference type="KEGG" id="lak:112041774"/>
<feature type="region of interest" description="Disordered" evidence="1">
    <location>
        <begin position="377"/>
        <end position="402"/>
    </location>
</feature>
<dbReference type="PANTHER" id="PTHR13743:SF86">
    <property type="entry name" value="LYSOSOMAL-TRAFFICKING REGULATOR"/>
    <property type="match status" value="1"/>
</dbReference>
<organism evidence="2 3">
    <name type="scientific">Lingula anatina</name>
    <name type="common">Brachiopod</name>
    <name type="synonym">Lingula unguis</name>
    <dbReference type="NCBI Taxonomy" id="7574"/>
    <lineage>
        <taxon>Eukaryota</taxon>
        <taxon>Metazoa</taxon>
        <taxon>Spiralia</taxon>
        <taxon>Lophotrochozoa</taxon>
        <taxon>Brachiopoda</taxon>
        <taxon>Linguliformea</taxon>
        <taxon>Lingulata</taxon>
        <taxon>Lingulida</taxon>
        <taxon>Linguloidea</taxon>
        <taxon>Lingulidae</taxon>
        <taxon>Lingula</taxon>
    </lineage>
</organism>
<dbReference type="STRING" id="7574.A0A2R2MLU9"/>
<dbReference type="PANTHER" id="PTHR13743">
    <property type="entry name" value="BEIGE/BEACH-RELATED"/>
    <property type="match status" value="1"/>
</dbReference>